<accession>A0A4U5JA47</accession>
<keyword evidence="3" id="KW-1185">Reference proteome</keyword>
<dbReference type="AlphaFoldDB" id="A0A4U5JA47"/>
<keyword evidence="1" id="KW-0472">Membrane</keyword>
<feature type="transmembrane region" description="Helical" evidence="1">
    <location>
        <begin position="6"/>
        <end position="26"/>
    </location>
</feature>
<evidence type="ECO:0008006" key="4">
    <source>
        <dbReference type="Google" id="ProtNLM"/>
    </source>
</evidence>
<protein>
    <recommendedName>
        <fullName evidence="4">Metal-dependent hydrolase</fullName>
    </recommendedName>
</protein>
<dbReference type="InterPro" id="IPR007404">
    <property type="entry name" value="YdjM-like"/>
</dbReference>
<dbReference type="EMBL" id="QKNX01000005">
    <property type="protein sequence ID" value="TKR25121.1"/>
    <property type="molecule type" value="Genomic_DNA"/>
</dbReference>
<evidence type="ECO:0000313" key="3">
    <source>
        <dbReference type="Proteomes" id="UP000308037"/>
    </source>
</evidence>
<proteinExistence type="predicted"/>
<feature type="transmembrane region" description="Helical" evidence="1">
    <location>
        <begin position="71"/>
        <end position="89"/>
    </location>
</feature>
<keyword evidence="1" id="KW-1133">Transmembrane helix</keyword>
<evidence type="ECO:0000256" key="1">
    <source>
        <dbReference type="SAM" id="Phobius"/>
    </source>
</evidence>
<evidence type="ECO:0000313" key="2">
    <source>
        <dbReference type="EMBL" id="TKR25121.1"/>
    </source>
</evidence>
<reference evidence="2 3" key="1">
    <citation type="submission" date="2019-04" db="EMBL/GenBank/DDBJ databases">
        <title>Natronomonas sp. F20-122 a newhaloarchaeon isolated from a saline saltern of Isla Bacuta, Huelva, Spain.</title>
        <authorList>
            <person name="Duran-Viseras A."/>
            <person name="Sanchez-Porro C."/>
            <person name="Ventosa A."/>
        </authorList>
    </citation>
    <scope>NUCLEOTIDE SEQUENCE [LARGE SCALE GENOMIC DNA]</scope>
    <source>
        <strain evidence="2 3">F20-122</strain>
    </source>
</reference>
<gene>
    <name evidence="2" type="ORF">DM868_12280</name>
</gene>
<dbReference type="Pfam" id="PF04307">
    <property type="entry name" value="YdjM"/>
    <property type="match status" value="1"/>
</dbReference>
<keyword evidence="1" id="KW-0812">Transmembrane</keyword>
<comment type="caution">
    <text evidence="2">The sequence shown here is derived from an EMBL/GenBank/DDBJ whole genome shotgun (WGS) entry which is preliminary data.</text>
</comment>
<feature type="transmembrane region" description="Helical" evidence="1">
    <location>
        <begin position="38"/>
        <end position="56"/>
    </location>
</feature>
<sequence>MNYYIVRIVLSSVLFWVHAAVAYLVYRTSLSISGRGDIDRGVMLALMAGALLPDLIDKPVSFVFSSAPSRSLAHSIFTTIFLIAVVVYISRRLGRSKDALAYILGHFSHLGADLVDSLFIPEETFVFLFWPLITDYHHIDTVQELLSLVTPSPYVLAQTGITILAVALWLYDGKPGYGSFGSTRY</sequence>
<organism evidence="2 3">
    <name type="scientific">Natronomonas salsuginis</name>
    <dbReference type="NCBI Taxonomy" id="2217661"/>
    <lineage>
        <taxon>Archaea</taxon>
        <taxon>Methanobacteriati</taxon>
        <taxon>Methanobacteriota</taxon>
        <taxon>Stenosarchaea group</taxon>
        <taxon>Halobacteria</taxon>
        <taxon>Halobacteriales</taxon>
        <taxon>Natronomonadaceae</taxon>
        <taxon>Natronomonas</taxon>
    </lineage>
</organism>
<dbReference type="Proteomes" id="UP000308037">
    <property type="component" value="Unassembled WGS sequence"/>
</dbReference>
<name>A0A4U5JA47_9EURY</name>